<evidence type="ECO:0000313" key="2">
    <source>
        <dbReference type="EMBL" id="GFE12482.1"/>
    </source>
</evidence>
<keyword evidence="1" id="KW-0732">Signal</keyword>
<comment type="caution">
    <text evidence="2">The sequence shown here is derived from an EMBL/GenBank/DDBJ whole genome shotgun (WGS) entry which is preliminary data.</text>
</comment>
<accession>A0A640SNW4</accession>
<feature type="chain" id="PRO_5024817468" description="Flp pilus-assembly TadG-like N-terminal domain-containing protein" evidence="1">
    <location>
        <begin position="22"/>
        <end position="79"/>
    </location>
</feature>
<dbReference type="EMBL" id="BLIO01000001">
    <property type="protein sequence ID" value="GFE12482.1"/>
    <property type="molecule type" value="Genomic_DNA"/>
</dbReference>
<feature type="signal peptide" evidence="1">
    <location>
        <begin position="1"/>
        <end position="21"/>
    </location>
</feature>
<evidence type="ECO:0008006" key="4">
    <source>
        <dbReference type="Google" id="ProtNLM"/>
    </source>
</evidence>
<dbReference type="Proteomes" id="UP000430079">
    <property type="component" value="Unassembled WGS sequence"/>
</dbReference>
<evidence type="ECO:0000256" key="1">
    <source>
        <dbReference type="SAM" id="SignalP"/>
    </source>
</evidence>
<organism evidence="2 3">
    <name type="scientific">Streptomyces glebosus</name>
    <dbReference type="NCBI Taxonomy" id="249580"/>
    <lineage>
        <taxon>Bacteria</taxon>
        <taxon>Bacillati</taxon>
        <taxon>Actinomycetota</taxon>
        <taxon>Actinomycetes</taxon>
        <taxon>Kitasatosporales</taxon>
        <taxon>Streptomycetaceae</taxon>
        <taxon>Streptomyces</taxon>
    </lineage>
</organism>
<dbReference type="AlphaFoldDB" id="A0A640SNW4"/>
<protein>
    <recommendedName>
        <fullName evidence="4">Flp pilus-assembly TadG-like N-terminal domain-containing protein</fullName>
    </recommendedName>
</protein>
<sequence length="79" mass="8054">MPRRTTATGLSVVMLAAAALAAAASALTEMVHRVAGSRSGAERTLGCEDTSDPAVRARWQNGLGRREACAGDRASGAGR</sequence>
<gene>
    <name evidence="2" type="ORF">Sgleb_05290</name>
</gene>
<keyword evidence="3" id="KW-1185">Reference proteome</keyword>
<evidence type="ECO:0000313" key="3">
    <source>
        <dbReference type="Proteomes" id="UP000430079"/>
    </source>
</evidence>
<reference evidence="2 3" key="1">
    <citation type="submission" date="2019-12" db="EMBL/GenBank/DDBJ databases">
        <title>Whole genome shotgun sequence of Streptomyces hygroscopicus subsp. glebosus NBRC 13786.</title>
        <authorList>
            <person name="Ichikawa N."/>
            <person name="Kimura A."/>
            <person name="Kitahashi Y."/>
            <person name="Komaki H."/>
            <person name="Tamura T."/>
        </authorList>
    </citation>
    <scope>NUCLEOTIDE SEQUENCE [LARGE SCALE GENOMIC DNA]</scope>
    <source>
        <strain evidence="2 3">NBRC 13786</strain>
    </source>
</reference>
<name>A0A640SNW4_9ACTN</name>
<proteinExistence type="predicted"/>